<protein>
    <submittedName>
        <fullName evidence="1">Uncharacterized protein</fullName>
    </submittedName>
</protein>
<reference evidence="1 2" key="1">
    <citation type="submission" date="2019-05" db="EMBL/GenBank/DDBJ databases">
        <title>Another draft genome of Portunus trituberculatus and its Hox gene families provides insights of decapod evolution.</title>
        <authorList>
            <person name="Jeong J.-H."/>
            <person name="Song I."/>
            <person name="Kim S."/>
            <person name="Choi T."/>
            <person name="Kim D."/>
            <person name="Ryu S."/>
            <person name="Kim W."/>
        </authorList>
    </citation>
    <scope>NUCLEOTIDE SEQUENCE [LARGE SCALE GENOMIC DNA]</scope>
    <source>
        <tissue evidence="1">Muscle</tissue>
    </source>
</reference>
<gene>
    <name evidence="1" type="ORF">E2C01_032560</name>
</gene>
<evidence type="ECO:0000313" key="2">
    <source>
        <dbReference type="Proteomes" id="UP000324222"/>
    </source>
</evidence>
<sequence>MEATAAAAAAAAMGRGLVWGLPGAVVNKIIARRFSNNALSTFLHCLSRRPSEIVWTVAAGEHKMKDVQRGNRDTRERKIPYNKRATMKQLNFSLMTPVTTNY</sequence>
<comment type="caution">
    <text evidence="1">The sequence shown here is derived from an EMBL/GenBank/DDBJ whole genome shotgun (WGS) entry which is preliminary data.</text>
</comment>
<dbReference type="EMBL" id="VSRR010004239">
    <property type="protein sequence ID" value="MPC39040.1"/>
    <property type="molecule type" value="Genomic_DNA"/>
</dbReference>
<accession>A0A5B7EVK8</accession>
<organism evidence="1 2">
    <name type="scientific">Portunus trituberculatus</name>
    <name type="common">Swimming crab</name>
    <name type="synonym">Neptunus trituberculatus</name>
    <dbReference type="NCBI Taxonomy" id="210409"/>
    <lineage>
        <taxon>Eukaryota</taxon>
        <taxon>Metazoa</taxon>
        <taxon>Ecdysozoa</taxon>
        <taxon>Arthropoda</taxon>
        <taxon>Crustacea</taxon>
        <taxon>Multicrustacea</taxon>
        <taxon>Malacostraca</taxon>
        <taxon>Eumalacostraca</taxon>
        <taxon>Eucarida</taxon>
        <taxon>Decapoda</taxon>
        <taxon>Pleocyemata</taxon>
        <taxon>Brachyura</taxon>
        <taxon>Eubrachyura</taxon>
        <taxon>Portunoidea</taxon>
        <taxon>Portunidae</taxon>
        <taxon>Portuninae</taxon>
        <taxon>Portunus</taxon>
    </lineage>
</organism>
<dbReference type="Proteomes" id="UP000324222">
    <property type="component" value="Unassembled WGS sequence"/>
</dbReference>
<proteinExistence type="predicted"/>
<evidence type="ECO:0000313" key="1">
    <source>
        <dbReference type="EMBL" id="MPC39040.1"/>
    </source>
</evidence>
<keyword evidence="2" id="KW-1185">Reference proteome</keyword>
<dbReference type="AlphaFoldDB" id="A0A5B7EVK8"/>
<name>A0A5B7EVK8_PORTR</name>